<evidence type="ECO:0000313" key="1">
    <source>
        <dbReference type="EMBL" id="NVK77699.1"/>
    </source>
</evidence>
<comment type="caution">
    <text evidence="1">The sequence shown here is derived from an EMBL/GenBank/DDBJ whole genome shotgun (WGS) entry which is preliminary data.</text>
</comment>
<sequence length="330" mass="34969">MAAKRAADFAIGVEQGQFGEETLGLVADRVSAIVEEYPRVPLSSIWDDLVVLQDDIFTLIDDGRARPGQLRDLHVLAAIVSVHLGKGCHDMGDAKLAMVHARAAGVCAAQADHAGLTAMAFGLKSLISYWSGRGSQALAYARKGRGACPGVRGTVGVWLSGLEARAAALLGDGEAARIAMQRAEDQRRRVEPDDLDGFGGLLTYPRKKELYYAVETEVLLGNSDARITALAEEAVESFSDPTAPDWAFGDQAGAQCNLALIRLQNGEIDGAAEAIRPVLDLAPAQRNRGIVVSAARVGSALLDPARDTVSAQELRAEIEAYSPSRLALPS</sequence>
<dbReference type="AlphaFoldDB" id="A0A7Y7E6V3"/>
<reference evidence="1 2" key="1">
    <citation type="submission" date="2020-04" db="EMBL/GenBank/DDBJ databases">
        <title>Draft Genome Sequence of Streptomyces morookaense DSM 40503, an 8-azaguanine-producing strain.</title>
        <authorList>
            <person name="Qi J."/>
            <person name="Gao J.-M."/>
        </authorList>
    </citation>
    <scope>NUCLEOTIDE SEQUENCE [LARGE SCALE GENOMIC DNA]</scope>
    <source>
        <strain evidence="1 2">DSM 40503</strain>
    </source>
</reference>
<dbReference type="Proteomes" id="UP000587462">
    <property type="component" value="Unassembled WGS sequence"/>
</dbReference>
<proteinExistence type="predicted"/>
<evidence type="ECO:0000313" key="2">
    <source>
        <dbReference type="Proteomes" id="UP000587462"/>
    </source>
</evidence>
<evidence type="ECO:0008006" key="3">
    <source>
        <dbReference type="Google" id="ProtNLM"/>
    </source>
</evidence>
<name>A0A7Y7E6V3_STRMO</name>
<accession>A0A7Y7E6V3</accession>
<protein>
    <recommendedName>
        <fullName evidence="3">XRE family transcriptional regulator</fullName>
    </recommendedName>
</protein>
<gene>
    <name evidence="1" type="ORF">HG542_08470</name>
</gene>
<dbReference type="EMBL" id="JABBXF010000014">
    <property type="protein sequence ID" value="NVK77699.1"/>
    <property type="molecule type" value="Genomic_DNA"/>
</dbReference>
<keyword evidence="2" id="KW-1185">Reference proteome</keyword>
<organism evidence="1 2">
    <name type="scientific">Streptomyces morookaense</name>
    <name type="common">Streptoverticillium morookaense</name>
    <dbReference type="NCBI Taxonomy" id="1970"/>
    <lineage>
        <taxon>Bacteria</taxon>
        <taxon>Bacillati</taxon>
        <taxon>Actinomycetota</taxon>
        <taxon>Actinomycetes</taxon>
        <taxon>Kitasatosporales</taxon>
        <taxon>Streptomycetaceae</taxon>
        <taxon>Streptomyces</taxon>
    </lineage>
</organism>